<feature type="compositionally biased region" description="Basic and acidic residues" evidence="1">
    <location>
        <begin position="40"/>
        <end position="52"/>
    </location>
</feature>
<organism evidence="2 3">
    <name type="scientific">Brassica cretica</name>
    <name type="common">Mustard</name>
    <dbReference type="NCBI Taxonomy" id="69181"/>
    <lineage>
        <taxon>Eukaryota</taxon>
        <taxon>Viridiplantae</taxon>
        <taxon>Streptophyta</taxon>
        <taxon>Embryophyta</taxon>
        <taxon>Tracheophyta</taxon>
        <taxon>Spermatophyta</taxon>
        <taxon>Magnoliopsida</taxon>
        <taxon>eudicotyledons</taxon>
        <taxon>Gunneridae</taxon>
        <taxon>Pentapetalae</taxon>
        <taxon>rosids</taxon>
        <taxon>malvids</taxon>
        <taxon>Brassicales</taxon>
        <taxon>Brassicaceae</taxon>
        <taxon>Brassiceae</taxon>
        <taxon>Brassica</taxon>
    </lineage>
</organism>
<accession>A0A8S9N5G6</accession>
<sequence>MTESMSEISQEMFSLKKKDKIQKSGEAGKTKSSFATITKRIHEISLQERLLKGSDNGSRTAKHSSSNPPNGRVGPSKPSNSPNGRVGPNMLPSPHSHSILFSDQIELTLFCLDWSHHQNFTVWKPQRTRSLEGNSDFLNKTSTVN</sequence>
<dbReference type="Proteomes" id="UP000712600">
    <property type="component" value="Unassembled WGS sequence"/>
</dbReference>
<name>A0A8S9N5G6_BRACR</name>
<protein>
    <submittedName>
        <fullName evidence="2">Uncharacterized protein</fullName>
    </submittedName>
</protein>
<dbReference type="EMBL" id="QGKX02002183">
    <property type="protein sequence ID" value="KAF3487864.1"/>
    <property type="molecule type" value="Genomic_DNA"/>
</dbReference>
<evidence type="ECO:0000313" key="3">
    <source>
        <dbReference type="Proteomes" id="UP000712600"/>
    </source>
</evidence>
<feature type="region of interest" description="Disordered" evidence="1">
    <location>
        <begin position="1"/>
        <end position="97"/>
    </location>
</feature>
<dbReference type="AlphaFoldDB" id="A0A8S9N5G6"/>
<feature type="compositionally biased region" description="Polar residues" evidence="1">
    <location>
        <begin position="1"/>
        <end position="12"/>
    </location>
</feature>
<evidence type="ECO:0000313" key="2">
    <source>
        <dbReference type="EMBL" id="KAF3487864.1"/>
    </source>
</evidence>
<reference evidence="2" key="1">
    <citation type="submission" date="2019-12" db="EMBL/GenBank/DDBJ databases">
        <title>Genome sequencing and annotation of Brassica cretica.</title>
        <authorList>
            <person name="Studholme D.J."/>
            <person name="Sarris P."/>
        </authorList>
    </citation>
    <scope>NUCLEOTIDE SEQUENCE</scope>
    <source>
        <strain evidence="2">PFS-109/04</strain>
        <tissue evidence="2">Leaf</tissue>
    </source>
</reference>
<comment type="caution">
    <text evidence="2">The sequence shown here is derived from an EMBL/GenBank/DDBJ whole genome shotgun (WGS) entry which is preliminary data.</text>
</comment>
<proteinExistence type="predicted"/>
<gene>
    <name evidence="2" type="ORF">F2Q69_00052913</name>
</gene>
<evidence type="ECO:0000256" key="1">
    <source>
        <dbReference type="SAM" id="MobiDB-lite"/>
    </source>
</evidence>
<feature type="compositionally biased region" description="Polar residues" evidence="1">
    <location>
        <begin position="55"/>
        <end position="69"/>
    </location>
</feature>